<feature type="region of interest" description="Disordered" evidence="1">
    <location>
        <begin position="34"/>
        <end position="69"/>
    </location>
</feature>
<dbReference type="PANTHER" id="PTHR21356:SF1">
    <property type="entry name" value="ARMADILLO REPEAT-CONTAINING PROTEIN 2"/>
    <property type="match status" value="1"/>
</dbReference>
<proteinExistence type="predicted"/>
<reference evidence="3" key="1">
    <citation type="submission" date="2013-11" db="EMBL/GenBank/DDBJ databases">
        <title>The genomic landscape of the Guanapo guppy.</title>
        <authorList>
            <person name="Kuenstner A."/>
            <person name="Dreyer C."/>
        </authorList>
    </citation>
    <scope>NUCLEOTIDE SEQUENCE</scope>
    <source>
        <strain evidence="3">Guanapo</strain>
    </source>
</reference>
<name>A0A3P9NCK0_POERE</name>
<sequence>METKHEVCSAFTPRRNSLRKSCADIVREARQSLRVQSTQRPFTPRDGPRRLFGANSVRGDHGSRPPSAFRKSLPLLIHLPHTTPLEPA</sequence>
<dbReference type="GO" id="GO:0007288">
    <property type="term" value="P:sperm axoneme assembly"/>
    <property type="evidence" value="ECO:0007669"/>
    <property type="project" value="TreeGrafter"/>
</dbReference>
<dbReference type="AlphaFoldDB" id="A0A3P9NCK0"/>
<dbReference type="STRING" id="8081.ENSPREP00000007296"/>
<evidence type="ECO:0000313" key="3">
    <source>
        <dbReference type="Proteomes" id="UP000242638"/>
    </source>
</evidence>
<evidence type="ECO:0000256" key="1">
    <source>
        <dbReference type="SAM" id="MobiDB-lite"/>
    </source>
</evidence>
<dbReference type="Proteomes" id="UP000242638">
    <property type="component" value="Unassembled WGS sequence"/>
</dbReference>
<evidence type="ECO:0000313" key="2">
    <source>
        <dbReference type="Ensembl" id="ENSPREP00000007296.1"/>
    </source>
</evidence>
<organism evidence="2 3">
    <name type="scientific">Poecilia reticulata</name>
    <name type="common">Guppy</name>
    <name type="synonym">Acanthophacelus reticulatus</name>
    <dbReference type="NCBI Taxonomy" id="8081"/>
    <lineage>
        <taxon>Eukaryota</taxon>
        <taxon>Metazoa</taxon>
        <taxon>Chordata</taxon>
        <taxon>Craniata</taxon>
        <taxon>Vertebrata</taxon>
        <taxon>Euteleostomi</taxon>
        <taxon>Actinopterygii</taxon>
        <taxon>Neopterygii</taxon>
        <taxon>Teleostei</taxon>
        <taxon>Neoteleostei</taxon>
        <taxon>Acanthomorphata</taxon>
        <taxon>Ovalentaria</taxon>
        <taxon>Atherinomorphae</taxon>
        <taxon>Cyprinodontiformes</taxon>
        <taxon>Poeciliidae</taxon>
        <taxon>Poeciliinae</taxon>
        <taxon>Poecilia</taxon>
    </lineage>
</organism>
<keyword evidence="3" id="KW-1185">Reference proteome</keyword>
<reference evidence="2" key="2">
    <citation type="submission" date="2025-08" db="UniProtKB">
        <authorList>
            <consortium name="Ensembl"/>
        </authorList>
    </citation>
    <scope>IDENTIFICATION</scope>
    <source>
        <strain evidence="2">Guanapo</strain>
    </source>
</reference>
<dbReference type="Ensembl" id="ENSPRET00000007387.1">
    <property type="protein sequence ID" value="ENSPREP00000007296.1"/>
    <property type="gene ID" value="ENSPREG00000005022.1"/>
</dbReference>
<dbReference type="PANTHER" id="PTHR21356">
    <property type="entry name" value="ARMADILLO REPEAT CONTAINING 2"/>
    <property type="match status" value="1"/>
</dbReference>
<dbReference type="InterPro" id="IPR038905">
    <property type="entry name" value="ARMC2"/>
</dbReference>
<reference evidence="2" key="3">
    <citation type="submission" date="2025-09" db="UniProtKB">
        <authorList>
            <consortium name="Ensembl"/>
        </authorList>
    </citation>
    <scope>IDENTIFICATION</scope>
    <source>
        <strain evidence="2">Guanapo</strain>
    </source>
</reference>
<dbReference type="GeneTree" id="ENSGT00940000178331"/>
<protein>
    <submittedName>
        <fullName evidence="2">Uncharacterized protein</fullName>
    </submittedName>
</protein>
<accession>A0A3P9NCK0</accession>